<dbReference type="InterPro" id="IPR011008">
    <property type="entry name" value="Dimeric_a/b-barrel"/>
</dbReference>
<dbReference type="InterPro" id="IPR019885">
    <property type="entry name" value="Tscrpt_reg_HTH_AsnC-type_CS"/>
</dbReference>
<dbReference type="Proteomes" id="UP000252266">
    <property type="component" value="Unassembled WGS sequence"/>
</dbReference>
<dbReference type="GO" id="GO:0043565">
    <property type="term" value="F:sequence-specific DNA binding"/>
    <property type="evidence" value="ECO:0007669"/>
    <property type="project" value="InterPro"/>
</dbReference>
<dbReference type="EMBL" id="JPWJ01000001">
    <property type="protein sequence ID" value="RCK53510.1"/>
    <property type="molecule type" value="Genomic_DNA"/>
</dbReference>
<dbReference type="SUPFAM" id="SSF54909">
    <property type="entry name" value="Dimeric alpha+beta barrel"/>
    <property type="match status" value="1"/>
</dbReference>
<dbReference type="InterPro" id="IPR019887">
    <property type="entry name" value="Tscrpt_reg_AsnC/Lrp_C"/>
</dbReference>
<evidence type="ECO:0000313" key="5">
    <source>
        <dbReference type="EMBL" id="RCK53510.1"/>
    </source>
</evidence>
<evidence type="ECO:0000256" key="3">
    <source>
        <dbReference type="ARBA" id="ARBA00023163"/>
    </source>
</evidence>
<dbReference type="PROSITE" id="PS00519">
    <property type="entry name" value="HTH_ASNC_1"/>
    <property type="match status" value="1"/>
</dbReference>
<evidence type="ECO:0000313" key="6">
    <source>
        <dbReference type="EMBL" id="SOC15849.1"/>
    </source>
</evidence>
<dbReference type="PRINTS" id="PR00033">
    <property type="entry name" value="HTHASNC"/>
</dbReference>
<keyword evidence="1" id="KW-0805">Transcription regulation</keyword>
<dbReference type="InterPro" id="IPR036388">
    <property type="entry name" value="WH-like_DNA-bd_sf"/>
</dbReference>
<gene>
    <name evidence="6" type="ORF">SAMN05428964_102177</name>
    <name evidence="5" type="ORF">TH44_04845</name>
</gene>
<dbReference type="Pfam" id="PF01037">
    <property type="entry name" value="AsnC_trans_reg"/>
    <property type="match status" value="1"/>
</dbReference>
<dbReference type="AlphaFoldDB" id="A0A154KRK4"/>
<name>A0A154KRK4_9PROT</name>
<dbReference type="InterPro" id="IPR011991">
    <property type="entry name" value="ArsR-like_HTH"/>
</dbReference>
<dbReference type="SUPFAM" id="SSF46785">
    <property type="entry name" value="Winged helix' DNA-binding domain"/>
    <property type="match status" value="1"/>
</dbReference>
<sequence length="154" mass="16924">MDAIDRKLIDILQDDASLSYSALGTKVGLSVSAVNDRVRKLREQGVIKAYRVEVDGHAIGRALTAMVWLRTDPAKGNKKLVKSLIKADEVLECHHMTGRFDFLLKLRLRDTAHLESFVTDTIKEVPGVVEVIPEIALSTAKETGFVPAALDGDK</sequence>
<dbReference type="Proteomes" id="UP000219068">
    <property type="component" value="Unassembled WGS sequence"/>
</dbReference>
<dbReference type="PANTHER" id="PTHR30154:SF53">
    <property type="entry name" value="HTH-TYPE TRANSCRIPTIONAL REGULATOR LRPC"/>
    <property type="match status" value="1"/>
</dbReference>
<dbReference type="Gene3D" id="3.30.70.920">
    <property type="match status" value="1"/>
</dbReference>
<dbReference type="InterPro" id="IPR000485">
    <property type="entry name" value="AsnC-type_HTH_dom"/>
</dbReference>
<dbReference type="SMART" id="SM00344">
    <property type="entry name" value="HTH_ASNC"/>
    <property type="match status" value="1"/>
</dbReference>
<keyword evidence="3" id="KW-0804">Transcription</keyword>
<dbReference type="InterPro" id="IPR019888">
    <property type="entry name" value="Tscrpt_reg_AsnC-like"/>
</dbReference>
<keyword evidence="2" id="KW-0238">DNA-binding</keyword>
<evidence type="ECO:0000256" key="2">
    <source>
        <dbReference type="ARBA" id="ARBA00023125"/>
    </source>
</evidence>
<protein>
    <submittedName>
        <fullName evidence="5">Leucine responsive regulatory protein</fullName>
    </submittedName>
    <submittedName>
        <fullName evidence="6">Lrp/AsnC family transcriptional regulator, leucine-responsive regulatory protein</fullName>
    </submittedName>
</protein>
<dbReference type="GO" id="GO:0005829">
    <property type="term" value="C:cytosol"/>
    <property type="evidence" value="ECO:0007669"/>
    <property type="project" value="TreeGrafter"/>
</dbReference>
<dbReference type="InterPro" id="IPR036390">
    <property type="entry name" value="WH_DNA-bd_sf"/>
</dbReference>
<dbReference type="GO" id="GO:0043200">
    <property type="term" value="P:response to amino acid"/>
    <property type="evidence" value="ECO:0007669"/>
    <property type="project" value="TreeGrafter"/>
</dbReference>
<dbReference type="RefSeq" id="WP_062951068.1">
    <property type="nucleotide sequence ID" value="NZ_JALLPZ010000002.1"/>
</dbReference>
<dbReference type="EMBL" id="OBMM01000002">
    <property type="protein sequence ID" value="SOC15849.1"/>
    <property type="molecule type" value="Genomic_DNA"/>
</dbReference>
<reference evidence="6 7" key="2">
    <citation type="submission" date="2017-08" db="EMBL/GenBank/DDBJ databases">
        <authorList>
            <person name="de Groot N.N."/>
        </authorList>
    </citation>
    <scope>NUCLEOTIDE SEQUENCE [LARGE SCALE GENOMIC DNA]</scope>
    <source>
        <strain evidence="6 7">USBA 78</strain>
    </source>
</reference>
<evidence type="ECO:0000313" key="7">
    <source>
        <dbReference type="Proteomes" id="UP000219068"/>
    </source>
</evidence>
<organism evidence="5 8">
    <name type="scientific">Thalassospira xiamenensis</name>
    <dbReference type="NCBI Taxonomy" id="220697"/>
    <lineage>
        <taxon>Bacteria</taxon>
        <taxon>Pseudomonadati</taxon>
        <taxon>Pseudomonadota</taxon>
        <taxon>Alphaproteobacteria</taxon>
        <taxon>Rhodospirillales</taxon>
        <taxon>Thalassospiraceae</taxon>
        <taxon>Thalassospira</taxon>
    </lineage>
</organism>
<feature type="domain" description="HTH asnC-type" evidence="4">
    <location>
        <begin position="1"/>
        <end position="62"/>
    </location>
</feature>
<dbReference type="PROSITE" id="PS50956">
    <property type="entry name" value="HTH_ASNC_2"/>
    <property type="match status" value="1"/>
</dbReference>
<dbReference type="Gene3D" id="1.10.10.10">
    <property type="entry name" value="Winged helix-like DNA-binding domain superfamily/Winged helix DNA-binding domain"/>
    <property type="match status" value="1"/>
</dbReference>
<proteinExistence type="predicted"/>
<dbReference type="PANTHER" id="PTHR30154">
    <property type="entry name" value="LEUCINE-RESPONSIVE REGULATORY PROTEIN"/>
    <property type="match status" value="1"/>
</dbReference>
<dbReference type="GO" id="GO:0006355">
    <property type="term" value="P:regulation of DNA-templated transcription"/>
    <property type="evidence" value="ECO:0007669"/>
    <property type="project" value="UniProtKB-ARBA"/>
</dbReference>
<dbReference type="Pfam" id="PF13412">
    <property type="entry name" value="HTH_24"/>
    <property type="match status" value="1"/>
</dbReference>
<accession>A0A154KRK4</accession>
<dbReference type="CDD" id="cd00090">
    <property type="entry name" value="HTH_ARSR"/>
    <property type="match status" value="1"/>
</dbReference>
<evidence type="ECO:0000313" key="8">
    <source>
        <dbReference type="Proteomes" id="UP000252266"/>
    </source>
</evidence>
<reference evidence="5 8" key="1">
    <citation type="submission" date="2014-07" db="EMBL/GenBank/DDBJ databases">
        <title>Draft genome sequence of Thalassospira xiamenensis IB13.</title>
        <authorList>
            <person name="Lai Q."/>
            <person name="Shao Z."/>
        </authorList>
    </citation>
    <scope>NUCLEOTIDE SEQUENCE [LARGE SCALE GENOMIC DNA]</scope>
    <source>
        <strain evidence="5 8">IB13</strain>
    </source>
</reference>
<evidence type="ECO:0000259" key="4">
    <source>
        <dbReference type="PROSITE" id="PS50956"/>
    </source>
</evidence>
<evidence type="ECO:0000256" key="1">
    <source>
        <dbReference type="ARBA" id="ARBA00023015"/>
    </source>
</evidence>